<reference evidence="2" key="1">
    <citation type="submission" date="2021-01" db="EMBL/GenBank/DDBJ databases">
        <authorList>
            <consortium name="Genoscope - CEA"/>
            <person name="William W."/>
        </authorList>
    </citation>
    <scope>NUCLEOTIDE SEQUENCE</scope>
</reference>
<sequence>MAKQSKNQRGELEEKASGGHARRRMAPEQRSNVESFVGGVGVFEKGERKEL</sequence>
<feature type="compositionally biased region" description="Basic and acidic residues" evidence="1">
    <location>
        <begin position="8"/>
        <end position="17"/>
    </location>
</feature>
<feature type="region of interest" description="Disordered" evidence="1">
    <location>
        <begin position="1"/>
        <end position="51"/>
    </location>
</feature>
<organism evidence="2">
    <name type="scientific">Brassica napus</name>
    <name type="common">Rape</name>
    <dbReference type="NCBI Taxonomy" id="3708"/>
    <lineage>
        <taxon>Eukaryota</taxon>
        <taxon>Viridiplantae</taxon>
        <taxon>Streptophyta</taxon>
        <taxon>Embryophyta</taxon>
        <taxon>Tracheophyta</taxon>
        <taxon>Spermatophyta</taxon>
        <taxon>Magnoliopsida</taxon>
        <taxon>eudicotyledons</taxon>
        <taxon>Gunneridae</taxon>
        <taxon>Pentapetalae</taxon>
        <taxon>rosids</taxon>
        <taxon>malvids</taxon>
        <taxon>Brassicales</taxon>
        <taxon>Brassicaceae</taxon>
        <taxon>Brassiceae</taxon>
        <taxon>Brassica</taxon>
    </lineage>
</organism>
<name>A0A816YI02_BRANA</name>
<dbReference type="EMBL" id="HG994361">
    <property type="protein sequence ID" value="CAF2159257.1"/>
    <property type="molecule type" value="Genomic_DNA"/>
</dbReference>
<protein>
    <submittedName>
        <fullName evidence="2">(rape) hypothetical protein</fullName>
    </submittedName>
</protein>
<dbReference type="AlphaFoldDB" id="A0A816YI02"/>
<evidence type="ECO:0000313" key="2">
    <source>
        <dbReference type="EMBL" id="CAF2159257.1"/>
    </source>
</evidence>
<evidence type="ECO:0000256" key="1">
    <source>
        <dbReference type="SAM" id="MobiDB-lite"/>
    </source>
</evidence>
<proteinExistence type="predicted"/>
<gene>
    <name evidence="2" type="ORF">DARMORV10_A07P09340.1</name>
</gene>
<accession>A0A816YI02</accession>
<dbReference type="Proteomes" id="UP001295469">
    <property type="component" value="Chromosome A07"/>
</dbReference>